<evidence type="ECO:0000313" key="14">
    <source>
        <dbReference type="Ensembl" id="ENSHBUP00000025850.1"/>
    </source>
</evidence>
<keyword evidence="3" id="KW-0812">Transmembrane</keyword>
<dbReference type="OMA" id="CLHIICV"/>
<accession>A0A3Q2WKC0</accession>
<keyword evidence="9" id="KW-0325">Glycoprotein</keyword>
<dbReference type="PANTHER" id="PTHR25466">
    <property type="entry name" value="T-LYMPHOCYTE ACTIVATION ANTIGEN"/>
    <property type="match status" value="1"/>
</dbReference>
<evidence type="ECO:0000256" key="10">
    <source>
        <dbReference type="ARBA" id="ARBA00023319"/>
    </source>
</evidence>
<dbReference type="GO" id="GO:0042102">
    <property type="term" value="P:positive regulation of T cell proliferation"/>
    <property type="evidence" value="ECO:0007669"/>
    <property type="project" value="TreeGrafter"/>
</dbReference>
<evidence type="ECO:0000256" key="1">
    <source>
        <dbReference type="ARBA" id="ARBA00004251"/>
    </source>
</evidence>
<dbReference type="GO" id="GO:0006955">
    <property type="term" value="P:immune response"/>
    <property type="evidence" value="ECO:0007669"/>
    <property type="project" value="TreeGrafter"/>
</dbReference>
<keyword evidence="10" id="KW-0393">Immunoglobulin domain</keyword>
<dbReference type="SUPFAM" id="SSF48726">
    <property type="entry name" value="Immunoglobulin"/>
    <property type="match status" value="1"/>
</dbReference>
<evidence type="ECO:0000256" key="6">
    <source>
        <dbReference type="ARBA" id="ARBA00023136"/>
    </source>
</evidence>
<dbReference type="InterPro" id="IPR013106">
    <property type="entry name" value="Ig_V-set"/>
</dbReference>
<dbReference type="SMART" id="SM00409">
    <property type="entry name" value="IG"/>
    <property type="match status" value="1"/>
</dbReference>
<dbReference type="PANTHER" id="PTHR25466:SF14">
    <property type="entry name" value="BUTYROPHILIN SUBFAMILY 2 MEMBER A2-LIKE-RELATED"/>
    <property type="match status" value="1"/>
</dbReference>
<dbReference type="GeneTree" id="ENSGT00940000168410"/>
<comment type="subcellular location">
    <subcellularLocation>
        <location evidence="1">Cell membrane</location>
        <topology evidence="1">Single-pass type I membrane protein</topology>
    </subcellularLocation>
</comment>
<feature type="region of interest" description="Disordered" evidence="11">
    <location>
        <begin position="65"/>
        <end position="84"/>
    </location>
</feature>
<reference evidence="14" key="1">
    <citation type="submission" date="2025-08" db="UniProtKB">
        <authorList>
            <consortium name="Ensembl"/>
        </authorList>
    </citation>
    <scope>IDENTIFICATION</scope>
</reference>
<dbReference type="GO" id="GO:0007166">
    <property type="term" value="P:cell surface receptor signaling pathway"/>
    <property type="evidence" value="ECO:0007669"/>
    <property type="project" value="TreeGrafter"/>
</dbReference>
<feature type="compositionally biased region" description="Basic and acidic residues" evidence="11">
    <location>
        <begin position="71"/>
        <end position="84"/>
    </location>
</feature>
<proteinExistence type="predicted"/>
<dbReference type="GO" id="GO:0071222">
    <property type="term" value="P:cellular response to lipopolysaccharide"/>
    <property type="evidence" value="ECO:0007669"/>
    <property type="project" value="TreeGrafter"/>
</dbReference>
<dbReference type="Pfam" id="PF07686">
    <property type="entry name" value="V-set"/>
    <property type="match status" value="1"/>
</dbReference>
<keyword evidence="8" id="KW-0675">Receptor</keyword>
<keyword evidence="15" id="KW-1185">Reference proteome</keyword>
<evidence type="ECO:0000256" key="7">
    <source>
        <dbReference type="ARBA" id="ARBA00023157"/>
    </source>
</evidence>
<evidence type="ECO:0000256" key="11">
    <source>
        <dbReference type="SAM" id="MobiDB-lite"/>
    </source>
</evidence>
<dbReference type="InterPro" id="IPR003599">
    <property type="entry name" value="Ig_sub"/>
</dbReference>
<evidence type="ECO:0000259" key="13">
    <source>
        <dbReference type="PROSITE" id="PS50835"/>
    </source>
</evidence>
<organism evidence="14 15">
    <name type="scientific">Haplochromis burtoni</name>
    <name type="common">Burton's mouthbrooder</name>
    <name type="synonym">Chromis burtoni</name>
    <dbReference type="NCBI Taxonomy" id="8153"/>
    <lineage>
        <taxon>Eukaryota</taxon>
        <taxon>Metazoa</taxon>
        <taxon>Chordata</taxon>
        <taxon>Craniata</taxon>
        <taxon>Vertebrata</taxon>
        <taxon>Euteleostomi</taxon>
        <taxon>Actinopterygii</taxon>
        <taxon>Neopterygii</taxon>
        <taxon>Teleostei</taxon>
        <taxon>Neoteleostei</taxon>
        <taxon>Acanthomorphata</taxon>
        <taxon>Ovalentaria</taxon>
        <taxon>Cichlomorphae</taxon>
        <taxon>Cichliformes</taxon>
        <taxon>Cichlidae</taxon>
        <taxon>African cichlids</taxon>
        <taxon>Pseudocrenilabrinae</taxon>
        <taxon>Haplochromini</taxon>
        <taxon>Haplochromis</taxon>
    </lineage>
</organism>
<evidence type="ECO:0000313" key="15">
    <source>
        <dbReference type="Proteomes" id="UP000264840"/>
    </source>
</evidence>
<keyword evidence="5" id="KW-1133">Transmembrane helix</keyword>
<evidence type="ECO:0000256" key="3">
    <source>
        <dbReference type="ARBA" id="ARBA00022692"/>
    </source>
</evidence>
<dbReference type="Ensembl" id="ENSHBUT00000004927.1">
    <property type="protein sequence ID" value="ENSHBUP00000025850.1"/>
    <property type="gene ID" value="ENSHBUG00000008094.1"/>
</dbReference>
<dbReference type="AlphaFoldDB" id="A0A3Q2WKC0"/>
<dbReference type="PROSITE" id="PS50835">
    <property type="entry name" value="IG_LIKE"/>
    <property type="match status" value="1"/>
</dbReference>
<keyword evidence="2" id="KW-1003">Cell membrane</keyword>
<dbReference type="InterPro" id="IPR013783">
    <property type="entry name" value="Ig-like_fold"/>
</dbReference>
<dbReference type="GO" id="GO:0042130">
    <property type="term" value="P:negative regulation of T cell proliferation"/>
    <property type="evidence" value="ECO:0007669"/>
    <property type="project" value="TreeGrafter"/>
</dbReference>
<keyword evidence="6" id="KW-0472">Membrane</keyword>
<dbReference type="InterPro" id="IPR051713">
    <property type="entry name" value="T-cell_Activation_Regulation"/>
</dbReference>
<reference evidence="14" key="2">
    <citation type="submission" date="2025-09" db="UniProtKB">
        <authorList>
            <consortium name="Ensembl"/>
        </authorList>
    </citation>
    <scope>IDENTIFICATION</scope>
</reference>
<name>A0A3Q2WKC0_HAPBU</name>
<feature type="chain" id="PRO_5018521538" description="Ig-like domain-containing protein" evidence="12">
    <location>
        <begin position="28"/>
        <end position="139"/>
    </location>
</feature>
<evidence type="ECO:0000256" key="5">
    <source>
        <dbReference type="ARBA" id="ARBA00022989"/>
    </source>
</evidence>
<evidence type="ECO:0000256" key="8">
    <source>
        <dbReference type="ARBA" id="ARBA00023170"/>
    </source>
</evidence>
<dbReference type="GO" id="GO:0031295">
    <property type="term" value="P:T cell costimulation"/>
    <property type="evidence" value="ECO:0007669"/>
    <property type="project" value="TreeGrafter"/>
</dbReference>
<keyword evidence="7" id="KW-1015">Disulfide bond</keyword>
<evidence type="ECO:0000256" key="2">
    <source>
        <dbReference type="ARBA" id="ARBA00022475"/>
    </source>
</evidence>
<sequence length="139" mass="15476">MEDPPHSCLSVCVHVLLSALLPEVVEVLQGEKSVLLPFKTTADLPQHVTVEWTDSNAMKVHVYESGNNQPDKQHQSYRGRTEMKEDPLRNKDLSLTLKPLHLTDSGVYTCIVYKKDGHMLQKSVTLSVSGECNSCLSTV</sequence>
<evidence type="ECO:0000256" key="12">
    <source>
        <dbReference type="SAM" id="SignalP"/>
    </source>
</evidence>
<keyword evidence="4 12" id="KW-0732">Signal</keyword>
<dbReference type="Proteomes" id="UP000264840">
    <property type="component" value="Unplaced"/>
</dbReference>
<feature type="signal peptide" evidence="12">
    <location>
        <begin position="1"/>
        <end position="27"/>
    </location>
</feature>
<dbReference type="Gene3D" id="2.60.40.10">
    <property type="entry name" value="Immunoglobulins"/>
    <property type="match status" value="1"/>
</dbReference>
<dbReference type="GO" id="GO:0009897">
    <property type="term" value="C:external side of plasma membrane"/>
    <property type="evidence" value="ECO:0007669"/>
    <property type="project" value="TreeGrafter"/>
</dbReference>
<dbReference type="InterPro" id="IPR007110">
    <property type="entry name" value="Ig-like_dom"/>
</dbReference>
<protein>
    <recommendedName>
        <fullName evidence="13">Ig-like domain-containing protein</fullName>
    </recommendedName>
</protein>
<evidence type="ECO:0000256" key="4">
    <source>
        <dbReference type="ARBA" id="ARBA00022729"/>
    </source>
</evidence>
<feature type="domain" description="Ig-like" evidence="13">
    <location>
        <begin position="5"/>
        <end position="127"/>
    </location>
</feature>
<dbReference type="InterPro" id="IPR036179">
    <property type="entry name" value="Ig-like_dom_sf"/>
</dbReference>
<evidence type="ECO:0000256" key="9">
    <source>
        <dbReference type="ARBA" id="ARBA00023180"/>
    </source>
</evidence>